<dbReference type="AlphaFoldDB" id="A0A7J6N019"/>
<dbReference type="Pfam" id="PF00856">
    <property type="entry name" value="SET"/>
    <property type="match status" value="1"/>
</dbReference>
<protein>
    <recommendedName>
        <fullName evidence="1">SET domain-containing protein</fullName>
    </recommendedName>
</protein>
<name>A0A7J6N019_PERCH</name>
<dbReference type="InterPro" id="IPR034454">
    <property type="entry name" value="MEI2-like_RRM3"/>
</dbReference>
<evidence type="ECO:0000313" key="2">
    <source>
        <dbReference type="EMBL" id="KAF4677193.1"/>
    </source>
</evidence>
<dbReference type="PANTHER" id="PTHR12197">
    <property type="entry name" value="HISTONE-LYSINE N-METHYLTRANSFERASE SMYD"/>
    <property type="match status" value="1"/>
</dbReference>
<dbReference type="PROSITE" id="PS50280">
    <property type="entry name" value="SET"/>
    <property type="match status" value="1"/>
</dbReference>
<gene>
    <name evidence="2" type="ORF">FOL47_002756</name>
</gene>
<dbReference type="CDD" id="cd12531">
    <property type="entry name" value="RRM3_MEI2_like"/>
    <property type="match status" value="1"/>
</dbReference>
<dbReference type="InterPro" id="IPR001214">
    <property type="entry name" value="SET_dom"/>
</dbReference>
<accession>A0A7J6N019</accession>
<comment type="caution">
    <text evidence="2">The sequence shown here is derived from an EMBL/GenBank/DDBJ whole genome shotgun (WGS) entry which is preliminary data.</text>
</comment>
<dbReference type="EMBL" id="JAAPAO010000018">
    <property type="protein sequence ID" value="KAF4677193.1"/>
    <property type="molecule type" value="Genomic_DNA"/>
</dbReference>
<dbReference type="SUPFAM" id="SSF82199">
    <property type="entry name" value="SET domain"/>
    <property type="match status" value="1"/>
</dbReference>
<dbReference type="InterPro" id="IPR050869">
    <property type="entry name" value="H3K4_H4K5_MeTrfase"/>
</dbReference>
<dbReference type="InterPro" id="IPR007201">
    <property type="entry name" value="Mei2-like_Rrm_C"/>
</dbReference>
<reference evidence="2 3" key="1">
    <citation type="submission" date="2020-04" db="EMBL/GenBank/DDBJ databases">
        <title>Perkinsus chesapeaki whole genome sequence.</title>
        <authorList>
            <person name="Bogema D.R."/>
        </authorList>
    </citation>
    <scope>NUCLEOTIDE SEQUENCE [LARGE SCALE GENOMIC DNA]</scope>
    <source>
        <strain evidence="2">ATCC PRA-425</strain>
    </source>
</reference>
<dbReference type="InterPro" id="IPR035979">
    <property type="entry name" value="RBD_domain_sf"/>
</dbReference>
<sequence length="923" mass="102065">MTKKKSRKALTVEVEEEKAMLPEGFQRLLPAVPGHSKSGLRPLVRRMSGGYEVRYNSECGMGLYATEDIPEGCVLLEEEPAVTIKPHGSDAVAGALDTLLWIMNNFDDARKLRQYLYPRVGDDIEGLPESMRDDIKSFSMFFSHEQSKRWLARPDAWSAVMNVFDDDEETPSEALCREFIKTFEKFSRSHSDKEISEMATINECVALNSFKNTITKGGVACGGAATCVFLLASLLNHSCMPNVSISTHSPDGPPLLRAVTVRPVMAGEQLCMSYFGHHLLFATSSFFDSVAERRERMVKEKHFTCMCHRCQDETSGLSDWESFLCPRCDGGSCLKEGDVFQCRKCGSEESVLVEDVDKWFTKATLTLRLMMSITCEALAAARAAKSPESLAGLSEKLMKLAVQGGVLPESLGGLPFAERKVMPHEEHCVVHRALTLLVHSHRLNAMSLSTMTPLAIHQSKALLAARKTLQVGSLFDETFASEGKAAVFSADSRLIGGSTPLPPSSPSSFSPPTVHNSFVLRFASREQHHHHQCIPPAAVSAPDLRSIVARLLSFGDVQKLDFQHWRELGIITACYFDTRNAEKAFDHYYMLGEQSWEVLWSECQDQDSYFVSVPAEDLASADPSQYGDMANISSPPGESSGELKLLIQFFDCRAARSMREVQRKALPVHIANDPGSASTVSSSLVGGLDFGAIPSLVDRGAVAPTVLVNTVSRMASLSPPPLRASSGPLQPITPLDGTTAAVAESPDDYSVKVDRCWVDPRTTIMIKNIPNKLTQQRMLQMIDDVCPQSYDFFYLPIDLRNRCNVGYAFINFIDPARIVRFYTAFHGTGWKSFNNSKKICDLSYARIQGKEALRVHFTSATLPKNPAMRPLFRVGQSLQPLRIPGETMRYSSCVTGKDMMSLDGLLPEPTRARTLPAGRPLFY</sequence>
<dbReference type="OrthoDB" id="417481at2759"/>
<dbReference type="Proteomes" id="UP000591131">
    <property type="component" value="Unassembled WGS sequence"/>
</dbReference>
<dbReference type="GO" id="GO:0003676">
    <property type="term" value="F:nucleic acid binding"/>
    <property type="evidence" value="ECO:0007669"/>
    <property type="project" value="InterPro"/>
</dbReference>
<evidence type="ECO:0000313" key="3">
    <source>
        <dbReference type="Proteomes" id="UP000591131"/>
    </source>
</evidence>
<dbReference type="Pfam" id="PF04059">
    <property type="entry name" value="RRM_2"/>
    <property type="match status" value="1"/>
</dbReference>
<dbReference type="SUPFAM" id="SSF54928">
    <property type="entry name" value="RNA-binding domain, RBD"/>
    <property type="match status" value="1"/>
</dbReference>
<dbReference type="CDD" id="cd20071">
    <property type="entry name" value="SET_SMYD"/>
    <property type="match status" value="1"/>
</dbReference>
<keyword evidence="3" id="KW-1185">Reference proteome</keyword>
<evidence type="ECO:0000259" key="1">
    <source>
        <dbReference type="PROSITE" id="PS50280"/>
    </source>
</evidence>
<dbReference type="Gene3D" id="2.170.270.10">
    <property type="entry name" value="SET domain"/>
    <property type="match status" value="1"/>
</dbReference>
<dbReference type="InterPro" id="IPR046341">
    <property type="entry name" value="SET_dom_sf"/>
</dbReference>
<feature type="domain" description="SET" evidence="1">
    <location>
        <begin position="41"/>
        <end position="275"/>
    </location>
</feature>
<organism evidence="2 3">
    <name type="scientific">Perkinsus chesapeaki</name>
    <name type="common">Clam parasite</name>
    <name type="synonym">Perkinsus andrewsi</name>
    <dbReference type="NCBI Taxonomy" id="330153"/>
    <lineage>
        <taxon>Eukaryota</taxon>
        <taxon>Sar</taxon>
        <taxon>Alveolata</taxon>
        <taxon>Perkinsozoa</taxon>
        <taxon>Perkinsea</taxon>
        <taxon>Perkinsida</taxon>
        <taxon>Perkinsidae</taxon>
        <taxon>Perkinsus</taxon>
    </lineage>
</organism>
<proteinExistence type="predicted"/>